<comment type="caution">
    <text evidence="1">The sequence shown here is derived from an EMBL/GenBank/DDBJ whole genome shotgun (WGS) entry which is preliminary data.</text>
</comment>
<dbReference type="EMBL" id="BMFZ01000003">
    <property type="protein sequence ID" value="GGA40983.1"/>
    <property type="molecule type" value="Genomic_DNA"/>
</dbReference>
<sequence>MISSELAKHGIAAERWELEALTRGARIKFGDIDMHFKALEDWAEFD</sequence>
<accession>A0ABQ1GCB5</accession>
<proteinExistence type="predicted"/>
<dbReference type="Proteomes" id="UP000627464">
    <property type="component" value="Unassembled WGS sequence"/>
</dbReference>
<organism evidence="1 2">
    <name type="scientific">Hafnia psychrotolerans</name>
    <dbReference type="NCBI Taxonomy" id="1477018"/>
    <lineage>
        <taxon>Bacteria</taxon>
        <taxon>Pseudomonadati</taxon>
        <taxon>Pseudomonadota</taxon>
        <taxon>Gammaproteobacteria</taxon>
        <taxon>Enterobacterales</taxon>
        <taxon>Hafniaceae</taxon>
        <taxon>Hafnia</taxon>
    </lineage>
</organism>
<name>A0ABQ1GCB5_9GAMM</name>
<reference evidence="2" key="1">
    <citation type="journal article" date="2019" name="Int. J. Syst. Evol. Microbiol.">
        <title>The Global Catalogue of Microorganisms (GCM) 10K type strain sequencing project: providing services to taxonomists for standard genome sequencing and annotation.</title>
        <authorList>
            <consortium name="The Broad Institute Genomics Platform"/>
            <consortium name="The Broad Institute Genome Sequencing Center for Infectious Disease"/>
            <person name="Wu L."/>
            <person name="Ma J."/>
        </authorList>
    </citation>
    <scope>NUCLEOTIDE SEQUENCE [LARGE SCALE GENOMIC DNA]</scope>
    <source>
        <strain evidence="2">CGMCC 1.12806</strain>
    </source>
</reference>
<protein>
    <submittedName>
        <fullName evidence="1">Uncharacterized protein</fullName>
    </submittedName>
</protein>
<keyword evidence="2" id="KW-1185">Reference proteome</keyword>
<gene>
    <name evidence="1" type="ORF">GCM10011328_14910</name>
</gene>
<evidence type="ECO:0000313" key="2">
    <source>
        <dbReference type="Proteomes" id="UP000627464"/>
    </source>
</evidence>
<evidence type="ECO:0000313" key="1">
    <source>
        <dbReference type="EMBL" id="GGA40983.1"/>
    </source>
</evidence>